<feature type="signal peptide" evidence="9">
    <location>
        <begin position="1"/>
        <end position="26"/>
    </location>
</feature>
<dbReference type="GeneID" id="90608997"/>
<evidence type="ECO:0000256" key="8">
    <source>
        <dbReference type="RuleBase" id="RU363041"/>
    </source>
</evidence>
<evidence type="ECO:0000313" key="10">
    <source>
        <dbReference type="EMBL" id="PHQ34757.1"/>
    </source>
</evidence>
<evidence type="ECO:0000256" key="5">
    <source>
        <dbReference type="ARBA" id="ARBA00022692"/>
    </source>
</evidence>
<dbReference type="OrthoDB" id="291833at2"/>
<feature type="transmembrane region" description="Helical" evidence="8">
    <location>
        <begin position="146"/>
        <end position="164"/>
    </location>
</feature>
<evidence type="ECO:0000256" key="6">
    <source>
        <dbReference type="ARBA" id="ARBA00022989"/>
    </source>
</evidence>
<feature type="chain" id="PRO_5013592097" description="Probable membrane transporter protein" evidence="9">
    <location>
        <begin position="27"/>
        <end position="312"/>
    </location>
</feature>
<feature type="transmembrane region" description="Helical" evidence="8">
    <location>
        <begin position="95"/>
        <end position="112"/>
    </location>
</feature>
<dbReference type="EMBL" id="NIZW01000009">
    <property type="protein sequence ID" value="PHQ34757.1"/>
    <property type="molecule type" value="Genomic_DNA"/>
</dbReference>
<dbReference type="Pfam" id="PF01925">
    <property type="entry name" value="TauE"/>
    <property type="match status" value="1"/>
</dbReference>
<gene>
    <name evidence="10" type="ORF">CEE69_12805</name>
</gene>
<dbReference type="PANTHER" id="PTHR30269">
    <property type="entry name" value="TRANSMEMBRANE PROTEIN YFCA"/>
    <property type="match status" value="1"/>
</dbReference>
<reference evidence="10 11" key="1">
    <citation type="submission" date="2017-06" db="EMBL/GenBank/DDBJ databases">
        <title>Description of Rhodopirellula bahusiensis sp. nov.</title>
        <authorList>
            <person name="Kizina J."/>
            <person name="Harder J."/>
        </authorList>
    </citation>
    <scope>NUCLEOTIDE SEQUENCE [LARGE SCALE GENOMIC DNA]</scope>
    <source>
        <strain evidence="10 11">SWK21</strain>
    </source>
</reference>
<dbReference type="InterPro" id="IPR052017">
    <property type="entry name" value="TSUP"/>
</dbReference>
<keyword evidence="11" id="KW-1185">Reference proteome</keyword>
<keyword evidence="3" id="KW-0813">Transport</keyword>
<keyword evidence="6 8" id="KW-1133">Transmembrane helix</keyword>
<proteinExistence type="inferred from homology"/>
<keyword evidence="9" id="KW-0732">Signal</keyword>
<evidence type="ECO:0000256" key="2">
    <source>
        <dbReference type="ARBA" id="ARBA00009142"/>
    </source>
</evidence>
<feature type="transmembrane region" description="Helical" evidence="8">
    <location>
        <begin position="51"/>
        <end position="83"/>
    </location>
</feature>
<dbReference type="AlphaFoldDB" id="A0A2G1W6W7"/>
<organism evidence="10 11">
    <name type="scientific">Rhodopirellula bahusiensis</name>
    <dbReference type="NCBI Taxonomy" id="2014065"/>
    <lineage>
        <taxon>Bacteria</taxon>
        <taxon>Pseudomonadati</taxon>
        <taxon>Planctomycetota</taxon>
        <taxon>Planctomycetia</taxon>
        <taxon>Pirellulales</taxon>
        <taxon>Pirellulaceae</taxon>
        <taxon>Rhodopirellula</taxon>
    </lineage>
</organism>
<evidence type="ECO:0000256" key="9">
    <source>
        <dbReference type="SAM" id="SignalP"/>
    </source>
</evidence>
<comment type="caution">
    <text evidence="10">The sequence shown here is derived from an EMBL/GenBank/DDBJ whole genome shotgun (WGS) entry which is preliminary data.</text>
</comment>
<comment type="subcellular location">
    <subcellularLocation>
        <location evidence="1 8">Cell membrane</location>
        <topology evidence="1 8">Multi-pass membrane protein</topology>
    </subcellularLocation>
</comment>
<accession>A0A2G1W6W7</accession>
<evidence type="ECO:0000313" key="11">
    <source>
        <dbReference type="Proteomes" id="UP000225740"/>
    </source>
</evidence>
<feature type="transmembrane region" description="Helical" evidence="8">
    <location>
        <begin position="118"/>
        <end position="139"/>
    </location>
</feature>
<evidence type="ECO:0000256" key="7">
    <source>
        <dbReference type="ARBA" id="ARBA00023136"/>
    </source>
</evidence>
<keyword evidence="4 8" id="KW-1003">Cell membrane</keyword>
<feature type="transmembrane region" description="Helical" evidence="8">
    <location>
        <begin position="261"/>
        <end position="279"/>
    </location>
</feature>
<keyword evidence="7 8" id="KW-0472">Membrane</keyword>
<evidence type="ECO:0000256" key="3">
    <source>
        <dbReference type="ARBA" id="ARBA00022448"/>
    </source>
</evidence>
<evidence type="ECO:0000256" key="1">
    <source>
        <dbReference type="ARBA" id="ARBA00004651"/>
    </source>
</evidence>
<protein>
    <recommendedName>
        <fullName evidence="8">Probable membrane transporter protein</fullName>
    </recommendedName>
</protein>
<dbReference type="GO" id="GO:0005886">
    <property type="term" value="C:plasma membrane"/>
    <property type="evidence" value="ECO:0007669"/>
    <property type="project" value="UniProtKB-SubCell"/>
</dbReference>
<keyword evidence="5 8" id="KW-0812">Transmembrane</keyword>
<evidence type="ECO:0000256" key="4">
    <source>
        <dbReference type="ARBA" id="ARBA00022475"/>
    </source>
</evidence>
<feature type="transmembrane region" description="Helical" evidence="8">
    <location>
        <begin position="235"/>
        <end position="255"/>
    </location>
</feature>
<sequence length="312" mass="32606">MNLCKILLVLLSLAFGAGLGDMSLAAADDSIGQLASDSESVGGEIGFDEGWIVVIGLVAAIAFSAGFVHSGIGFGFGIVAIGLMPLVIDARHTHLLVSLCAVPVQMGTVWAYRRGVVWRPLLFALGGALVGLPLGLWLFNSINLDWLTRGTGVALLMMIAYSFYNRGAARKRTEETTDVFDESEVAPSEEKDDVAGSTTIGIASGFLMGAVTMPGPPVVAFALQQDWDQEQFKAFVNQFLLALSVFKVVGLLATADISQQSAIESALIIPAALFGIAVGKRFSTRLSAGGFRTLVAVGLAVVAVLLVVKGSG</sequence>
<feature type="transmembrane region" description="Helical" evidence="8">
    <location>
        <begin position="200"/>
        <end position="223"/>
    </location>
</feature>
<dbReference type="InterPro" id="IPR002781">
    <property type="entry name" value="TM_pro_TauE-like"/>
</dbReference>
<comment type="similarity">
    <text evidence="2 8">Belongs to the 4-toluene sulfonate uptake permease (TSUP) (TC 2.A.102) family.</text>
</comment>
<dbReference type="PANTHER" id="PTHR30269:SF37">
    <property type="entry name" value="MEMBRANE TRANSPORTER PROTEIN"/>
    <property type="match status" value="1"/>
</dbReference>
<name>A0A2G1W6W7_9BACT</name>
<dbReference type="Proteomes" id="UP000225740">
    <property type="component" value="Unassembled WGS sequence"/>
</dbReference>
<dbReference type="RefSeq" id="WP_099261063.1">
    <property type="nucleotide sequence ID" value="NZ_NIZW01000009.1"/>
</dbReference>
<feature type="transmembrane region" description="Helical" evidence="8">
    <location>
        <begin position="291"/>
        <end position="308"/>
    </location>
</feature>